<dbReference type="AlphaFoldDB" id="A0A0D7X3X2"/>
<reference evidence="1 2" key="1">
    <citation type="submission" date="2014-11" db="EMBL/GenBank/DDBJ databases">
        <title>Draft Genome Sequences of Paenibacillus polymyxa NRRL B-30509 and Paenibacillus terrae NRRL B-30644, Strains from a Poultry Environment that Produce Tridecaptin A and Paenicidins.</title>
        <authorList>
            <person name="van Belkum M.J."/>
            <person name="Lohans C.T."/>
            <person name="Vederas J.C."/>
        </authorList>
    </citation>
    <scope>NUCLEOTIDE SEQUENCE [LARGE SCALE GENOMIC DNA]</scope>
    <source>
        <strain evidence="1 2">NRRL B-30644</strain>
    </source>
</reference>
<keyword evidence="2" id="KW-1185">Reference proteome</keyword>
<proteinExistence type="predicted"/>
<protein>
    <submittedName>
        <fullName evidence="1">Uncharacterized protein</fullName>
    </submittedName>
</protein>
<organism evidence="1 2">
    <name type="scientific">Paenibacillus terrae</name>
    <dbReference type="NCBI Taxonomy" id="159743"/>
    <lineage>
        <taxon>Bacteria</taxon>
        <taxon>Bacillati</taxon>
        <taxon>Bacillota</taxon>
        <taxon>Bacilli</taxon>
        <taxon>Bacillales</taxon>
        <taxon>Paenibacillaceae</taxon>
        <taxon>Paenibacillus</taxon>
    </lineage>
</organism>
<name>A0A0D7X3X2_9BACL</name>
<dbReference type="EMBL" id="JTHP01000011">
    <property type="protein sequence ID" value="KJD46125.1"/>
    <property type="molecule type" value="Genomic_DNA"/>
</dbReference>
<evidence type="ECO:0000313" key="2">
    <source>
        <dbReference type="Proteomes" id="UP000032534"/>
    </source>
</evidence>
<dbReference type="PATRIC" id="fig|159743.3.peg.1781"/>
<comment type="caution">
    <text evidence="1">The sequence shown here is derived from an EMBL/GenBank/DDBJ whole genome shotgun (WGS) entry which is preliminary data.</text>
</comment>
<sequence length="62" mass="7328">MEGALSEKIYAKNNHGFIPWLFVLRLVQTISNDREYFGCWSLPSNFHKQFIKQPEEIRTSVI</sequence>
<dbReference type="Proteomes" id="UP000032534">
    <property type="component" value="Unassembled WGS sequence"/>
</dbReference>
<gene>
    <name evidence="1" type="ORF">QD47_08110</name>
</gene>
<evidence type="ECO:0000313" key="1">
    <source>
        <dbReference type="EMBL" id="KJD46125.1"/>
    </source>
</evidence>
<accession>A0A0D7X3X2</accession>